<protein>
    <recommendedName>
        <fullName evidence="3">Glycosyltransferase</fullName>
    </recommendedName>
</protein>
<feature type="non-terminal residue" evidence="1">
    <location>
        <position position="226"/>
    </location>
</feature>
<dbReference type="InterPro" id="IPR029044">
    <property type="entry name" value="Nucleotide-diphossugar_trans"/>
</dbReference>
<organism evidence="1 2">
    <name type="scientific">Sulfuriferula multivorans</name>
    <dbReference type="NCBI Taxonomy" id="1559896"/>
    <lineage>
        <taxon>Bacteria</taxon>
        <taxon>Pseudomonadati</taxon>
        <taxon>Pseudomonadota</taxon>
        <taxon>Betaproteobacteria</taxon>
        <taxon>Nitrosomonadales</taxon>
        <taxon>Sulfuricellaceae</taxon>
        <taxon>Sulfuriferula</taxon>
    </lineage>
</organism>
<gene>
    <name evidence="1" type="ORF">GZ085_13655</name>
</gene>
<proteinExistence type="predicted"/>
<evidence type="ECO:0000313" key="2">
    <source>
        <dbReference type="Proteomes" id="UP000483432"/>
    </source>
</evidence>
<name>A0A7C9TBH5_9PROT</name>
<evidence type="ECO:0000313" key="1">
    <source>
        <dbReference type="EMBL" id="NDP49402.1"/>
    </source>
</evidence>
<dbReference type="EMBL" id="JAAFGW010000266">
    <property type="protein sequence ID" value="NDP49402.1"/>
    <property type="molecule type" value="Genomic_DNA"/>
</dbReference>
<evidence type="ECO:0008006" key="3">
    <source>
        <dbReference type="Google" id="ProtNLM"/>
    </source>
</evidence>
<dbReference type="AlphaFoldDB" id="A0A7C9TBH5"/>
<reference evidence="1 2" key="1">
    <citation type="submission" date="2019-09" db="EMBL/GenBank/DDBJ databases">
        <title>H2 Metabolism Revealed by Metagenomic Analysis in Subglacial Sediment of East Antarctica.</title>
        <authorList>
            <person name="Yang Z."/>
            <person name="Zhang Y."/>
            <person name="Lv Y."/>
            <person name="Yan W."/>
            <person name="Xiao X."/>
            <person name="Sun B."/>
            <person name="Ma H."/>
        </authorList>
    </citation>
    <scope>NUCLEOTIDE SEQUENCE [LARGE SCALE GENOMIC DNA]</scope>
    <source>
        <strain evidence="1">Bin2_2</strain>
    </source>
</reference>
<accession>A0A7C9TBH5</accession>
<dbReference type="SUPFAM" id="SSF53448">
    <property type="entry name" value="Nucleotide-diphospho-sugar transferases"/>
    <property type="match status" value="1"/>
</dbReference>
<sequence>MQTVNILCLKWGTRYGPHYVNMLYRAVGRNLSRPFRFFCCTDDASELDAGVEIIPFPDNPGIKRGWPDILVKLAVLQDGFGGLQGPTLFLDLDVAITGPIDDFFDYKPGEFCIIHNWVNWRKALMGRRPAVGNSSIFRFEAGGSQHAYETFLREMPRAEDRTIFNTEQAFLTYAMGNPQWWPDEWVKSYKWNCRPSFPLNLFRVPQLPEGCRILVFHGRPDPDEAI</sequence>
<comment type="caution">
    <text evidence="1">The sequence shown here is derived from an EMBL/GenBank/DDBJ whole genome shotgun (WGS) entry which is preliminary data.</text>
</comment>
<dbReference type="Proteomes" id="UP000483432">
    <property type="component" value="Unassembled WGS sequence"/>
</dbReference>